<dbReference type="EMBL" id="JMKJ01000466">
    <property type="protein sequence ID" value="KGG50882.1"/>
    <property type="molecule type" value="Genomic_DNA"/>
</dbReference>
<keyword evidence="3" id="KW-0812">Transmembrane</keyword>
<keyword evidence="9" id="KW-1185">Reference proteome</keyword>
<organism evidence="8 9">
    <name type="scientific">Mitosporidium daphniae</name>
    <dbReference type="NCBI Taxonomy" id="1485682"/>
    <lineage>
        <taxon>Eukaryota</taxon>
        <taxon>Fungi</taxon>
        <taxon>Fungi incertae sedis</taxon>
        <taxon>Microsporidia</taxon>
        <taxon>Mitosporidium</taxon>
    </lineage>
</organism>
<gene>
    <name evidence="8" type="ORF">DI09_51p80</name>
</gene>
<comment type="similarity">
    <text evidence="2 6">Belongs to the DP1 family.</text>
</comment>
<evidence type="ECO:0000256" key="2">
    <source>
        <dbReference type="ARBA" id="ARBA00008573"/>
    </source>
</evidence>
<dbReference type="RefSeq" id="XP_013237324.1">
    <property type="nucleotide sequence ID" value="XM_013381870.1"/>
</dbReference>
<dbReference type="Proteomes" id="UP000029725">
    <property type="component" value="Unassembled WGS sequence"/>
</dbReference>
<evidence type="ECO:0000313" key="9">
    <source>
        <dbReference type="Proteomes" id="UP000029725"/>
    </source>
</evidence>
<dbReference type="HOGENOM" id="CLU_2264367_0_0_1"/>
<protein>
    <recommendedName>
        <fullName evidence="6">Protein YOP1</fullName>
    </recommendedName>
</protein>
<keyword evidence="7" id="KW-0732">Signal</keyword>
<evidence type="ECO:0000256" key="1">
    <source>
        <dbReference type="ARBA" id="ARBA00004141"/>
    </source>
</evidence>
<comment type="subcellular location">
    <subcellularLocation>
        <location evidence="1 6">Membrane</location>
        <topology evidence="1 6">Multi-pass membrane protein</topology>
    </subcellularLocation>
</comment>
<dbReference type="Pfam" id="PF03134">
    <property type="entry name" value="TB2_DP1_HVA22"/>
    <property type="match status" value="1"/>
</dbReference>
<dbReference type="PANTHER" id="PTHR12300">
    <property type="entry name" value="HVA22-LIKE PROTEINS"/>
    <property type="match status" value="1"/>
</dbReference>
<dbReference type="GeneID" id="25260236"/>
<evidence type="ECO:0000256" key="6">
    <source>
        <dbReference type="RuleBase" id="RU362006"/>
    </source>
</evidence>
<proteinExistence type="inferred from homology"/>
<dbReference type="OrthoDB" id="10009287at2759"/>
<evidence type="ECO:0000313" key="8">
    <source>
        <dbReference type="EMBL" id="KGG50882.1"/>
    </source>
</evidence>
<feature type="chain" id="PRO_5001941904" description="Protein YOP1" evidence="7">
    <location>
        <begin position="29"/>
        <end position="103"/>
    </location>
</feature>
<accession>A0A098VPC4</accession>
<evidence type="ECO:0000256" key="4">
    <source>
        <dbReference type="ARBA" id="ARBA00022989"/>
    </source>
</evidence>
<feature type="signal peptide" evidence="7">
    <location>
        <begin position="1"/>
        <end position="28"/>
    </location>
</feature>
<evidence type="ECO:0000256" key="7">
    <source>
        <dbReference type="SAM" id="SignalP"/>
    </source>
</evidence>
<evidence type="ECO:0000256" key="3">
    <source>
        <dbReference type="ARBA" id="ARBA00022692"/>
    </source>
</evidence>
<sequence>MARFPFYEFIKISTLIWLVSPQTGGAQAIYDTMLNPFFLQHERKIDQKLHYGTELLSEKSKQLSAFSFDYMKMHRSMGLKRHMAAGDRHGARISEILSSEDEN</sequence>
<dbReference type="PANTHER" id="PTHR12300:SF161">
    <property type="entry name" value="RECEPTOR EXPRESSION-ENHANCING PROTEIN"/>
    <property type="match status" value="1"/>
</dbReference>
<keyword evidence="5" id="KW-0472">Membrane</keyword>
<evidence type="ECO:0000256" key="5">
    <source>
        <dbReference type="ARBA" id="ARBA00023136"/>
    </source>
</evidence>
<reference evidence="8 9" key="1">
    <citation type="submission" date="2014-04" db="EMBL/GenBank/DDBJ databases">
        <title>A new species of microsporidia sheds light on the evolution of extreme parasitism.</title>
        <authorList>
            <person name="Haag K.L."/>
            <person name="James T.Y."/>
            <person name="Larsson R."/>
            <person name="Schaer T.M."/>
            <person name="Refardt D."/>
            <person name="Pombert J.-F."/>
            <person name="Ebert D."/>
        </authorList>
    </citation>
    <scope>NUCLEOTIDE SEQUENCE [LARGE SCALE GENOMIC DNA]</scope>
    <source>
        <strain evidence="8 9">UGP3</strain>
        <tissue evidence="8">Spores</tissue>
    </source>
</reference>
<dbReference type="AlphaFoldDB" id="A0A098VPC4"/>
<keyword evidence="4" id="KW-1133">Transmembrane helix</keyword>
<dbReference type="VEuPathDB" id="MicrosporidiaDB:DI09_51p80"/>
<dbReference type="InterPro" id="IPR004345">
    <property type="entry name" value="TB2_DP1_HVA22"/>
</dbReference>
<comment type="caution">
    <text evidence="8">The sequence shown here is derived from an EMBL/GenBank/DDBJ whole genome shotgun (WGS) entry which is preliminary data.</text>
</comment>
<name>A0A098VPC4_9MICR</name>
<dbReference type="GO" id="GO:0016020">
    <property type="term" value="C:membrane"/>
    <property type="evidence" value="ECO:0007669"/>
    <property type="project" value="UniProtKB-SubCell"/>
</dbReference>